<sequence length="244" mass="26747">MHLAVVIPAFNEARTIVHVAAAACATGLPVIVVDDGSIDGTAERLRDLPVTVLRHPINQGKGASLWDGMQRAIADGARAVISMDGDGQHNADDLPLLIAAARNHPERLIIAARLRQRHQMPRLRRFGNAMADFWISWAAGWPITDTQSGFRLYPASVIRHLEKANRRAPGFVFESEVLIEAARAGAAPLAVPIDAIYHPEARASHYRPLMDTLLIIRMVAGKLLARGFYLRGLWRSLSPPRTDG</sequence>
<organism evidence="2 3">
    <name type="scientific">Defluviicoccus vanus</name>
    <dbReference type="NCBI Taxonomy" id="111831"/>
    <lineage>
        <taxon>Bacteria</taxon>
        <taxon>Pseudomonadati</taxon>
        <taxon>Pseudomonadota</taxon>
        <taxon>Alphaproteobacteria</taxon>
        <taxon>Rhodospirillales</taxon>
        <taxon>Rhodospirillaceae</taxon>
        <taxon>Defluviicoccus</taxon>
    </lineage>
</organism>
<evidence type="ECO:0000313" key="3">
    <source>
        <dbReference type="Proteomes" id="UP000516369"/>
    </source>
</evidence>
<dbReference type="RefSeq" id="WP_190261589.1">
    <property type="nucleotide sequence ID" value="NZ_CP053923.1"/>
</dbReference>
<proteinExistence type="predicted"/>
<dbReference type="AlphaFoldDB" id="A0A7H1MXG1"/>
<reference evidence="2 3" key="1">
    <citation type="submission" date="2020-05" db="EMBL/GenBank/DDBJ databases">
        <title>Complete closed genome sequence of Defluviicoccus vanus.</title>
        <authorList>
            <person name="Bessarab I."/>
            <person name="Arumugam K."/>
            <person name="Maszenan A.M."/>
            <person name="Seviour R.J."/>
            <person name="Williams R.B."/>
        </authorList>
    </citation>
    <scope>NUCLEOTIDE SEQUENCE [LARGE SCALE GENOMIC DNA]</scope>
    <source>
        <strain evidence="2 3">Ben 114</strain>
    </source>
</reference>
<dbReference type="PANTHER" id="PTHR48090">
    <property type="entry name" value="UNDECAPRENYL-PHOSPHATE 4-DEOXY-4-FORMAMIDO-L-ARABINOSE TRANSFERASE-RELATED"/>
    <property type="match status" value="1"/>
</dbReference>
<protein>
    <submittedName>
        <fullName evidence="2">Glycosyltransferase family 2 protein</fullName>
    </submittedName>
</protein>
<dbReference type="PANTHER" id="PTHR48090:SF7">
    <property type="entry name" value="RFBJ PROTEIN"/>
    <property type="match status" value="1"/>
</dbReference>
<dbReference type="CDD" id="cd04179">
    <property type="entry name" value="DPM_DPG-synthase_like"/>
    <property type="match status" value="1"/>
</dbReference>
<accession>A0A7H1MXG1</accession>
<dbReference type="InterPro" id="IPR050256">
    <property type="entry name" value="Glycosyltransferase_2"/>
</dbReference>
<dbReference type="KEGG" id="dvn:HQ394_00685"/>
<keyword evidence="3" id="KW-1185">Reference proteome</keyword>
<dbReference type="GO" id="GO:0016740">
    <property type="term" value="F:transferase activity"/>
    <property type="evidence" value="ECO:0007669"/>
    <property type="project" value="UniProtKB-KW"/>
</dbReference>
<dbReference type="SUPFAM" id="SSF53448">
    <property type="entry name" value="Nucleotide-diphospho-sugar transferases"/>
    <property type="match status" value="1"/>
</dbReference>
<gene>
    <name evidence="2" type="ORF">HQ394_00685</name>
</gene>
<evidence type="ECO:0000259" key="1">
    <source>
        <dbReference type="Pfam" id="PF00535"/>
    </source>
</evidence>
<dbReference type="EMBL" id="CP053923">
    <property type="protein sequence ID" value="QNT68147.1"/>
    <property type="molecule type" value="Genomic_DNA"/>
</dbReference>
<name>A0A7H1MXG1_9PROT</name>
<dbReference type="Pfam" id="PF00535">
    <property type="entry name" value="Glycos_transf_2"/>
    <property type="match status" value="1"/>
</dbReference>
<dbReference type="InterPro" id="IPR001173">
    <property type="entry name" value="Glyco_trans_2-like"/>
</dbReference>
<feature type="domain" description="Glycosyltransferase 2-like" evidence="1">
    <location>
        <begin position="5"/>
        <end position="125"/>
    </location>
</feature>
<dbReference type="Gene3D" id="3.90.550.10">
    <property type="entry name" value="Spore Coat Polysaccharide Biosynthesis Protein SpsA, Chain A"/>
    <property type="match status" value="1"/>
</dbReference>
<dbReference type="InterPro" id="IPR029044">
    <property type="entry name" value="Nucleotide-diphossugar_trans"/>
</dbReference>
<evidence type="ECO:0000313" key="2">
    <source>
        <dbReference type="EMBL" id="QNT68147.1"/>
    </source>
</evidence>
<keyword evidence="2" id="KW-0808">Transferase</keyword>
<dbReference type="Proteomes" id="UP000516369">
    <property type="component" value="Chromosome"/>
</dbReference>